<dbReference type="Proteomes" id="UP000265663">
    <property type="component" value="Unassembled WGS sequence"/>
</dbReference>
<accession>A0A3M7M969</accession>
<evidence type="ECO:0000313" key="3">
    <source>
        <dbReference type="Proteomes" id="UP000265663"/>
    </source>
</evidence>
<dbReference type="AlphaFoldDB" id="A0A3M7M969"/>
<gene>
    <name evidence="2" type="ORF">GMOD_00008681</name>
</gene>
<name>A0A3M7M969_9PLEO</name>
<sequence>MSALLSGQGRVRLQSTQEGSRRDPDKPNKRVNSTATTATTSTTNTNTMLASPVTPVTMNDLACLTMPSPEVESIVESATYHVLDWNTFQLQEPSDKTMDLLNDMSSYDQGQHKDLDNAFLFDTSQLYSSPSSPPKQAYTQAAKALTGACGESNGMVQRLLLLLSQMQHQMSTLKERPWRLGSMYRLCASYSKVLGHHLV</sequence>
<dbReference type="EMBL" id="KE747825">
    <property type="protein sequence ID" value="RMZ71002.1"/>
    <property type="molecule type" value="Genomic_DNA"/>
</dbReference>
<reference evidence="2 3" key="1">
    <citation type="journal article" date="2014" name="PLoS ONE">
        <title>De novo Genome Assembly of the Fungal Plant Pathogen Pyrenophora semeniperda.</title>
        <authorList>
            <person name="Soliai M.M."/>
            <person name="Meyer S.E."/>
            <person name="Udall J.A."/>
            <person name="Elzinga D.E."/>
            <person name="Hermansen R.A."/>
            <person name="Bodily P.M."/>
            <person name="Hart A.A."/>
            <person name="Coleman C.E."/>
        </authorList>
    </citation>
    <scope>NUCLEOTIDE SEQUENCE [LARGE SCALE GENOMIC DNA]</scope>
    <source>
        <strain evidence="2 3">CCB06</strain>
        <tissue evidence="2">Mycelium</tissue>
    </source>
</reference>
<feature type="region of interest" description="Disordered" evidence="1">
    <location>
        <begin position="1"/>
        <end position="51"/>
    </location>
</feature>
<dbReference type="OrthoDB" id="3796779at2759"/>
<feature type="compositionally biased region" description="Basic and acidic residues" evidence="1">
    <location>
        <begin position="19"/>
        <end position="28"/>
    </location>
</feature>
<evidence type="ECO:0000313" key="2">
    <source>
        <dbReference type="EMBL" id="RMZ71002.1"/>
    </source>
</evidence>
<feature type="compositionally biased region" description="Low complexity" evidence="1">
    <location>
        <begin position="32"/>
        <end position="47"/>
    </location>
</feature>
<evidence type="ECO:0000256" key="1">
    <source>
        <dbReference type="SAM" id="MobiDB-lite"/>
    </source>
</evidence>
<keyword evidence="3" id="KW-1185">Reference proteome</keyword>
<organism evidence="2 3">
    <name type="scientific">Pyrenophora seminiperda CCB06</name>
    <dbReference type="NCBI Taxonomy" id="1302712"/>
    <lineage>
        <taxon>Eukaryota</taxon>
        <taxon>Fungi</taxon>
        <taxon>Dikarya</taxon>
        <taxon>Ascomycota</taxon>
        <taxon>Pezizomycotina</taxon>
        <taxon>Dothideomycetes</taxon>
        <taxon>Pleosporomycetidae</taxon>
        <taxon>Pleosporales</taxon>
        <taxon>Pleosporineae</taxon>
        <taxon>Pleosporaceae</taxon>
        <taxon>Pyrenophora</taxon>
    </lineage>
</organism>
<proteinExistence type="predicted"/>
<protein>
    <submittedName>
        <fullName evidence="2">Uncharacterized protein</fullName>
    </submittedName>
</protein>